<keyword evidence="2" id="KW-1185">Reference proteome</keyword>
<evidence type="ECO:0000313" key="3">
    <source>
        <dbReference type="WBParaSite" id="ALUE_0000214101-mRNA-1"/>
    </source>
</evidence>
<dbReference type="AlphaFoldDB" id="A0A0M3HKU6"/>
<organism evidence="2 3">
    <name type="scientific">Ascaris lumbricoides</name>
    <name type="common">Giant roundworm</name>
    <dbReference type="NCBI Taxonomy" id="6252"/>
    <lineage>
        <taxon>Eukaryota</taxon>
        <taxon>Metazoa</taxon>
        <taxon>Ecdysozoa</taxon>
        <taxon>Nematoda</taxon>
        <taxon>Chromadorea</taxon>
        <taxon>Rhabditida</taxon>
        <taxon>Spirurina</taxon>
        <taxon>Ascaridomorpha</taxon>
        <taxon>Ascaridoidea</taxon>
        <taxon>Ascarididae</taxon>
        <taxon>Ascaris</taxon>
    </lineage>
</organism>
<proteinExistence type="predicted"/>
<sequence length="66" mass="7555">MVHPSLAGNNAEDVENSEGESESVDSPEVAEDSENDEKQKEKGTLRCYIYIFLRFFLLLTIEQKFN</sequence>
<evidence type="ECO:0000256" key="1">
    <source>
        <dbReference type="SAM" id="MobiDB-lite"/>
    </source>
</evidence>
<feature type="compositionally biased region" description="Acidic residues" evidence="1">
    <location>
        <begin position="12"/>
        <end position="35"/>
    </location>
</feature>
<protein>
    <submittedName>
        <fullName evidence="3">CTNNB1 binding N-teminal domain-containing protein</fullName>
    </submittedName>
</protein>
<accession>A0A0M3HKU6</accession>
<dbReference type="WBParaSite" id="ALUE_0000214101-mRNA-1">
    <property type="protein sequence ID" value="ALUE_0000214101-mRNA-1"/>
    <property type="gene ID" value="ALUE_0000214101"/>
</dbReference>
<reference evidence="3" key="1">
    <citation type="submission" date="2017-02" db="UniProtKB">
        <authorList>
            <consortium name="WormBaseParasite"/>
        </authorList>
    </citation>
    <scope>IDENTIFICATION</scope>
</reference>
<evidence type="ECO:0000313" key="2">
    <source>
        <dbReference type="Proteomes" id="UP000036681"/>
    </source>
</evidence>
<dbReference type="Proteomes" id="UP000036681">
    <property type="component" value="Unplaced"/>
</dbReference>
<name>A0A0M3HKU6_ASCLU</name>
<feature type="region of interest" description="Disordered" evidence="1">
    <location>
        <begin position="1"/>
        <end position="41"/>
    </location>
</feature>